<dbReference type="InterPro" id="IPR011385">
    <property type="entry name" value="Site-sp_rcmbase"/>
</dbReference>
<gene>
    <name evidence="2" type="ORF">SNE35_11390</name>
</gene>
<organism evidence="2 3">
    <name type="scientific">Roseateles agri</name>
    <dbReference type="NCBI Taxonomy" id="3098619"/>
    <lineage>
        <taxon>Bacteria</taxon>
        <taxon>Pseudomonadati</taxon>
        <taxon>Pseudomonadota</taxon>
        <taxon>Betaproteobacteria</taxon>
        <taxon>Burkholderiales</taxon>
        <taxon>Sphaerotilaceae</taxon>
        <taxon>Roseateles</taxon>
    </lineage>
</organism>
<keyword evidence="1" id="KW-0472">Membrane</keyword>
<feature type="transmembrane region" description="Helical" evidence="1">
    <location>
        <begin position="486"/>
        <end position="510"/>
    </location>
</feature>
<reference evidence="2 3" key="1">
    <citation type="submission" date="2023-11" db="EMBL/GenBank/DDBJ databases">
        <title>Paucibacter sp. nov., isolated from fresh soil in Korea.</title>
        <authorList>
            <person name="Le N.T.T."/>
        </authorList>
    </citation>
    <scope>NUCLEOTIDE SEQUENCE [LARGE SCALE GENOMIC DNA]</scope>
    <source>
        <strain evidence="2 3">R3-3</strain>
    </source>
</reference>
<feature type="transmembrane region" description="Helical" evidence="1">
    <location>
        <begin position="605"/>
        <end position="628"/>
    </location>
</feature>
<evidence type="ECO:0000313" key="3">
    <source>
        <dbReference type="Proteomes" id="UP001285263"/>
    </source>
</evidence>
<sequence>MAKAPRAQTWDLTALLNAADPKAELPARNLWFARLLQWLRHAPAGAAAGAEDAPRTPRPILRLKHLLNVLERHPEHADTFAATWVSLWRDMDGTALFADVGFAARMALWSEFLLRLRLKVLPGTVDTDDMAELFGQWFDEEDDLLWLQAIDEPLLERLAALLGRASDIPWRGTMARAMTVLVSAVQAAGLSGPLRQRMGPELLTNQPFEQLSRANDELVQALRAGDRAAMLRASQFLRALLHSCREAALSVPEHLEAYGVSVDIMFEVEQLRARTQRIEALLNALISDEPRRELQRLSVSLARAAHARRSVRQLFARHYSLLARKMAERSAESGEHYITRNRAEYRDMLARAAGGGLMMSITTFAKFAILALGMSAFWSGAWAGVNYATSFLLIHLLHWTVATKQPAMTAPAMAHKLRDIGQQEGLEGFVDEVVHLLRSQFAGLVGNLIVVVPLVLCVQLACRQLFGMPLVGTKDAEYVLHSLSFLGPSLLFAAFTGVLLFTSSVIAGWVENWFVFYRLDAAIAWNPRAIARLGPARAQRWAAWWRNNISSLAANVSLGLMLGLVPALLGFIGVPLEVRHVTLSSGQLSAAAGALGASVLQRPEFWWCVLATVLTGPLNISVSFYLAFKVALRSSGIQLADRHRVRAAIWRRFRARPLSFFVPPRQVAGKVQD</sequence>
<protein>
    <submittedName>
        <fullName evidence="2">Site-specific recombinase</fullName>
    </submittedName>
</protein>
<keyword evidence="3" id="KW-1185">Reference proteome</keyword>
<dbReference type="Proteomes" id="UP001285263">
    <property type="component" value="Unassembled WGS sequence"/>
</dbReference>
<comment type="caution">
    <text evidence="2">The sequence shown here is derived from an EMBL/GenBank/DDBJ whole genome shotgun (WGS) entry which is preliminary data.</text>
</comment>
<dbReference type="Pfam" id="PF10136">
    <property type="entry name" value="SpecificRecomb"/>
    <property type="match status" value="1"/>
</dbReference>
<name>A0ABU5DFR0_9BURK</name>
<keyword evidence="1" id="KW-0812">Transmembrane</keyword>
<feature type="transmembrane region" description="Helical" evidence="1">
    <location>
        <begin position="348"/>
        <end position="370"/>
    </location>
</feature>
<proteinExistence type="predicted"/>
<dbReference type="PIRSF" id="PIRSF015380">
    <property type="entry name" value="Site-sp_rcmb"/>
    <property type="match status" value="1"/>
</dbReference>
<keyword evidence="1" id="KW-1133">Transmembrane helix</keyword>
<accession>A0ABU5DFR0</accession>
<evidence type="ECO:0000256" key="1">
    <source>
        <dbReference type="SAM" id="Phobius"/>
    </source>
</evidence>
<dbReference type="RefSeq" id="WP_320423018.1">
    <property type="nucleotide sequence ID" value="NZ_JAXCLA010000003.1"/>
</dbReference>
<feature type="transmembrane region" description="Helical" evidence="1">
    <location>
        <begin position="552"/>
        <end position="574"/>
    </location>
</feature>
<feature type="transmembrane region" description="Helical" evidence="1">
    <location>
        <begin position="444"/>
        <end position="466"/>
    </location>
</feature>
<evidence type="ECO:0000313" key="2">
    <source>
        <dbReference type="EMBL" id="MDY0745118.1"/>
    </source>
</evidence>
<dbReference type="EMBL" id="JAXCLA010000003">
    <property type="protein sequence ID" value="MDY0745118.1"/>
    <property type="molecule type" value="Genomic_DNA"/>
</dbReference>
<feature type="transmembrane region" description="Helical" evidence="1">
    <location>
        <begin position="376"/>
        <end position="397"/>
    </location>
</feature>